<proteinExistence type="predicted"/>
<dbReference type="InterPro" id="IPR019292">
    <property type="entry name" value="McrC"/>
</dbReference>
<dbReference type="PANTHER" id="PTHR38733:SF1">
    <property type="entry name" value="TYPE IV METHYL-DIRECTED RESTRICTION ENZYME ECOKMCRBC"/>
    <property type="match status" value="1"/>
</dbReference>
<protein>
    <submittedName>
        <fullName evidence="1">McrBC 5-methylcytosine restriction system component</fullName>
    </submittedName>
</protein>
<name>A0A2T0TSH5_9ACTN</name>
<evidence type="ECO:0000313" key="1">
    <source>
        <dbReference type="EMBL" id="PRY48625.1"/>
    </source>
</evidence>
<keyword evidence="2" id="KW-1185">Reference proteome</keyword>
<sequence length="453" mass="49304">MLPKHWRGAGQRVVELVPAAGGTSVAVVYEGDTLALPAGSPEAALALEAVRDKDSTSSVLWGLSSVSRDDVAGAASTDLRHLPALYGLAGAADVQAPPATLSLGPDAAAPPAYLWARLVALTEPLARKVRQGYVEREERLPAMRGRIVAEDIPRALAERRTHLLCRFDDLTPGTTLQRVVVTALDVCTRPADGVTALLGQVLGRIPQRAVQVRRLLRDIPSLPPAEAVRLGRGLRPGRLDAAWRPVLEVALQVLSGQHAGPVNDTDDRVDVREVVVRSEKLWENLLDRAMRQRWPGVRVLRSELGQLGEHAKVPAPWAGARSRSREEDKSYPDFLVLNNDVVWCGDAKYKRLGVWGPEGDYSVAPDRADLYQLFAYSHLARGLAPRRPVTRCALLYPAERGGPAGLLRTLHREPDRLELDVLTLPWPEPGDAQRPIAAYLSRLAAALPSLTTP</sequence>
<dbReference type="EMBL" id="PVTG01000008">
    <property type="protein sequence ID" value="PRY48625.1"/>
    <property type="molecule type" value="Genomic_DNA"/>
</dbReference>
<dbReference type="AlphaFoldDB" id="A0A2T0TSH5"/>
<dbReference type="Proteomes" id="UP000239210">
    <property type="component" value="Unassembled WGS sequence"/>
</dbReference>
<dbReference type="Pfam" id="PF10117">
    <property type="entry name" value="McrBC"/>
    <property type="match status" value="1"/>
</dbReference>
<dbReference type="RefSeq" id="WP_170121322.1">
    <property type="nucleotide sequence ID" value="NZ_PVTG01000008.1"/>
</dbReference>
<accession>A0A2T0TSH5</accession>
<comment type="caution">
    <text evidence="1">The sequence shown here is derived from an EMBL/GenBank/DDBJ whole genome shotgun (WGS) entry which is preliminary data.</text>
</comment>
<evidence type="ECO:0000313" key="2">
    <source>
        <dbReference type="Proteomes" id="UP000239210"/>
    </source>
</evidence>
<organism evidence="1 2">
    <name type="scientific">Geodermatophilus tzadiensis</name>
    <dbReference type="NCBI Taxonomy" id="1137988"/>
    <lineage>
        <taxon>Bacteria</taxon>
        <taxon>Bacillati</taxon>
        <taxon>Actinomycetota</taxon>
        <taxon>Actinomycetes</taxon>
        <taxon>Geodermatophilales</taxon>
        <taxon>Geodermatophilaceae</taxon>
        <taxon>Geodermatophilus</taxon>
    </lineage>
</organism>
<gene>
    <name evidence="1" type="ORF">LY71_1083</name>
</gene>
<reference evidence="1 2" key="1">
    <citation type="submission" date="2018-03" db="EMBL/GenBank/DDBJ databases">
        <title>Genomic Encyclopedia of Archaeal and Bacterial Type Strains, Phase II (KMG-II): from individual species to whole genera.</title>
        <authorList>
            <person name="Goeker M."/>
        </authorList>
    </citation>
    <scope>NUCLEOTIDE SEQUENCE [LARGE SCALE GENOMIC DNA]</scope>
    <source>
        <strain evidence="1 2">DSM 45416</strain>
    </source>
</reference>
<dbReference type="PANTHER" id="PTHR38733">
    <property type="entry name" value="PROTEIN MCRC"/>
    <property type="match status" value="1"/>
</dbReference>